<dbReference type="Pfam" id="PF00903">
    <property type="entry name" value="Glyoxalase"/>
    <property type="match status" value="1"/>
</dbReference>
<dbReference type="GO" id="GO:0046872">
    <property type="term" value="F:metal ion binding"/>
    <property type="evidence" value="ECO:0007669"/>
    <property type="project" value="UniProtKB-KW"/>
</dbReference>
<dbReference type="RefSeq" id="WP_173074967.1">
    <property type="nucleotide sequence ID" value="NZ_CP041345.1"/>
</dbReference>
<gene>
    <name evidence="3" type="ORF">FHG85_08725</name>
</gene>
<protein>
    <submittedName>
        <fullName evidence="3">VOC family protein</fullName>
    </submittedName>
</protein>
<dbReference type="AlphaFoldDB" id="A0A7D4C9P4"/>
<dbReference type="Pfam" id="PF13669">
    <property type="entry name" value="Glyoxalase_4"/>
    <property type="match status" value="1"/>
</dbReference>
<dbReference type="InterPro" id="IPR029068">
    <property type="entry name" value="Glyas_Bleomycin-R_OHBP_Dase"/>
</dbReference>
<reference evidence="3 4" key="1">
    <citation type="submission" date="2019-07" db="EMBL/GenBank/DDBJ databases">
        <title>Thalassofilum flectens gen. nov., sp. nov., a novel moderate thermophilic anaerobe from a shallow sea hot spring in Kunashir Island (Russia), representing a new family in the order Bacteroidales, and proposal of Thalassofilacea fam. nov.</title>
        <authorList>
            <person name="Kochetkova T.V."/>
            <person name="Podosokorskaya O.A."/>
            <person name="Novikov A."/>
            <person name="Elcheninov A.G."/>
            <person name="Toshchakov S.V."/>
            <person name="Kublanov I.V."/>
        </authorList>
    </citation>
    <scope>NUCLEOTIDE SEQUENCE [LARGE SCALE GENOMIC DNA]</scope>
    <source>
        <strain evidence="3 4">38-H</strain>
    </source>
</reference>
<dbReference type="KEGG" id="ttz:FHG85_08725"/>
<dbReference type="PANTHER" id="PTHR43048">
    <property type="entry name" value="METHYLMALONYL-COA EPIMERASE"/>
    <property type="match status" value="1"/>
</dbReference>
<dbReference type="InterPro" id="IPR051785">
    <property type="entry name" value="MMCE/EMCE_epimerase"/>
</dbReference>
<dbReference type="GO" id="GO:0046491">
    <property type="term" value="P:L-methylmalonyl-CoA metabolic process"/>
    <property type="evidence" value="ECO:0007669"/>
    <property type="project" value="TreeGrafter"/>
</dbReference>
<dbReference type="PANTHER" id="PTHR43048:SF3">
    <property type="entry name" value="METHYLMALONYL-COA EPIMERASE, MITOCHONDRIAL"/>
    <property type="match status" value="1"/>
</dbReference>
<dbReference type="InterPro" id="IPR004360">
    <property type="entry name" value="Glyas_Fos-R_dOase_dom"/>
</dbReference>
<dbReference type="Proteomes" id="UP000500961">
    <property type="component" value="Chromosome"/>
</dbReference>
<name>A0A7D4C9P4_9BACT</name>
<accession>A0A7D4C9P4</accession>
<feature type="domain" description="VOC" evidence="2">
    <location>
        <begin position="7"/>
        <end position="146"/>
    </location>
</feature>
<evidence type="ECO:0000256" key="1">
    <source>
        <dbReference type="ARBA" id="ARBA00022723"/>
    </source>
</evidence>
<dbReference type="EMBL" id="CP041345">
    <property type="protein sequence ID" value="QKG80342.1"/>
    <property type="molecule type" value="Genomic_DNA"/>
</dbReference>
<proteinExistence type="predicted"/>
<dbReference type="PROSITE" id="PS51819">
    <property type="entry name" value="VOC"/>
    <property type="match status" value="2"/>
</dbReference>
<sequence>MSSIIYGIQQVGIGVSSLTEAWKWYKEYLGFDIRIFEDSTVAELMLPYTGGQPQHRHAALALNMQGGGGLEIWQYKGRTPLMPNFQLQLGDLGIFAAKIKCPDVKKAYEFFSSKGVPVSPLAMSPKNEEHFFIRDPFGNFFEIYQHNFVFKNEKKPVSGIGGVIIGVSDIDAALKVYRDILGYDTIIYDKTGNFDDLSEIPGGNEQFRRMLLTHSEVRSGSFSNFFGQSEIELVQVIGREPNKIFKDRFWGDLGFIHLCFDIKNMNDLEKECVEKGFPFTVNSNVKHNEKGSFDMGEAAGHFSYIEDPDGTLIEFVETHRVPLIKPLGIQLNMDKRDPHKPIPNWITKLLSLKRVKHI</sequence>
<keyword evidence="1" id="KW-0479">Metal-binding</keyword>
<evidence type="ECO:0000313" key="4">
    <source>
        <dbReference type="Proteomes" id="UP000500961"/>
    </source>
</evidence>
<keyword evidence="4" id="KW-1185">Reference proteome</keyword>
<dbReference type="Gene3D" id="3.10.180.10">
    <property type="entry name" value="2,3-Dihydroxybiphenyl 1,2-Dioxygenase, domain 1"/>
    <property type="match status" value="2"/>
</dbReference>
<dbReference type="InterPro" id="IPR037523">
    <property type="entry name" value="VOC_core"/>
</dbReference>
<feature type="domain" description="VOC" evidence="2">
    <location>
        <begin position="159"/>
        <end position="318"/>
    </location>
</feature>
<evidence type="ECO:0000259" key="2">
    <source>
        <dbReference type="PROSITE" id="PS51819"/>
    </source>
</evidence>
<dbReference type="GO" id="GO:0004493">
    <property type="term" value="F:methylmalonyl-CoA epimerase activity"/>
    <property type="evidence" value="ECO:0007669"/>
    <property type="project" value="TreeGrafter"/>
</dbReference>
<organism evidence="3 4">
    <name type="scientific">Tenuifilum thalassicum</name>
    <dbReference type="NCBI Taxonomy" id="2590900"/>
    <lineage>
        <taxon>Bacteria</taxon>
        <taxon>Pseudomonadati</taxon>
        <taxon>Bacteroidota</taxon>
        <taxon>Bacteroidia</taxon>
        <taxon>Bacteroidales</taxon>
        <taxon>Tenuifilaceae</taxon>
        <taxon>Tenuifilum</taxon>
    </lineage>
</organism>
<dbReference type="SUPFAM" id="SSF54593">
    <property type="entry name" value="Glyoxalase/Bleomycin resistance protein/Dihydroxybiphenyl dioxygenase"/>
    <property type="match status" value="2"/>
</dbReference>
<evidence type="ECO:0000313" key="3">
    <source>
        <dbReference type="EMBL" id="QKG80342.1"/>
    </source>
</evidence>